<evidence type="ECO:0000313" key="3">
    <source>
        <dbReference type="EMBL" id="PQK15652.1"/>
    </source>
</evidence>
<feature type="domain" description="DUF4604" evidence="2">
    <location>
        <begin position="35"/>
        <end position="199"/>
    </location>
</feature>
<proteinExistence type="predicted"/>
<dbReference type="InterPro" id="IPR027911">
    <property type="entry name" value="DUF4604"/>
</dbReference>
<feature type="region of interest" description="Disordered" evidence="1">
    <location>
        <begin position="52"/>
        <end position="199"/>
    </location>
</feature>
<gene>
    <name evidence="3" type="ORF">BB8028_0005g11640</name>
</gene>
<name>A0A2S7YIH7_BEABA</name>
<dbReference type="EMBL" id="JRHA01000005">
    <property type="protein sequence ID" value="PQK15652.1"/>
    <property type="molecule type" value="Genomic_DNA"/>
</dbReference>
<protein>
    <recommendedName>
        <fullName evidence="2">DUF4604 domain-containing protein</fullName>
    </recommendedName>
</protein>
<evidence type="ECO:0000313" key="4">
    <source>
        <dbReference type="Proteomes" id="UP000237441"/>
    </source>
</evidence>
<feature type="compositionally biased region" description="Basic and acidic residues" evidence="1">
    <location>
        <begin position="87"/>
        <end position="132"/>
    </location>
</feature>
<dbReference type="Proteomes" id="UP000237441">
    <property type="component" value="Unassembled WGS sequence"/>
</dbReference>
<organism evidence="3 4">
    <name type="scientific">Beauveria bassiana</name>
    <name type="common">White muscardine disease fungus</name>
    <name type="synonym">Tritirachium shiotae</name>
    <dbReference type="NCBI Taxonomy" id="176275"/>
    <lineage>
        <taxon>Eukaryota</taxon>
        <taxon>Fungi</taxon>
        <taxon>Dikarya</taxon>
        <taxon>Ascomycota</taxon>
        <taxon>Pezizomycotina</taxon>
        <taxon>Sordariomycetes</taxon>
        <taxon>Hypocreomycetidae</taxon>
        <taxon>Hypocreales</taxon>
        <taxon>Cordycipitaceae</taxon>
        <taxon>Beauveria</taxon>
    </lineage>
</organism>
<comment type="caution">
    <text evidence="3">The sequence shown here is derived from an EMBL/GenBank/DDBJ whole genome shotgun (WGS) entry which is preliminary data.</text>
</comment>
<sequence>MTTSTFHVLNLPIIRDKQSRQGRSLNIMSEKFNSKNLSYASKPPPFLAALQAQAAGHGGPDPIAAGRRRPGKQRRGSEEAEDVPLVVDEHGNTVALEVDKDGVVAPGQHDDDSKQEGDGTQEEDKQKEKKEAVVNANMSIGGRKRKVGKIVGGGEEEEDEGDGTTASKVKSDEGAKKDKVGAKKPKKKTKAIKLSFDED</sequence>
<accession>A0A2S7YIH7</accession>
<evidence type="ECO:0000259" key="2">
    <source>
        <dbReference type="Pfam" id="PF15377"/>
    </source>
</evidence>
<feature type="compositionally biased region" description="Basic residues" evidence="1">
    <location>
        <begin position="182"/>
        <end position="191"/>
    </location>
</feature>
<dbReference type="Pfam" id="PF15377">
    <property type="entry name" value="DUF4604"/>
    <property type="match status" value="1"/>
</dbReference>
<reference evidence="3 4" key="1">
    <citation type="submission" date="2016-07" db="EMBL/GenBank/DDBJ databases">
        <title>Comparative genomics of the entomopathogenic fungus Beauveria bassiana.</title>
        <authorList>
            <person name="Valero Jimenez C.A."/>
            <person name="Zwaan B.J."/>
            <person name="Van Kan J.A."/>
            <person name="Takken W."/>
            <person name="Debets A.J."/>
            <person name="Schoustra S.E."/>
            <person name="Koenraadt C.J."/>
        </authorList>
    </citation>
    <scope>NUCLEOTIDE SEQUENCE [LARGE SCALE GENOMIC DNA]</scope>
    <source>
        <strain evidence="3 4">ARSEF 8028</strain>
    </source>
</reference>
<dbReference type="OrthoDB" id="5388322at2759"/>
<feature type="compositionally biased region" description="Basic and acidic residues" evidence="1">
    <location>
        <begin position="169"/>
        <end position="181"/>
    </location>
</feature>
<evidence type="ECO:0000256" key="1">
    <source>
        <dbReference type="SAM" id="MobiDB-lite"/>
    </source>
</evidence>
<dbReference type="AlphaFoldDB" id="A0A2S7YIH7"/>